<keyword evidence="2" id="KW-1185">Reference proteome</keyword>
<dbReference type="EMBL" id="FZMO01000207">
    <property type="protein sequence ID" value="SNQ48862.1"/>
    <property type="molecule type" value="Genomic_DNA"/>
</dbReference>
<sequence>MARVRDINRCSPDSPKILAGPHLLRLQSVPTAFRPHPVETAPDRPATPAATRIATAQRAAGTAIWLLSVAIRAGRRRHRVR</sequence>
<reference evidence="1 2" key="1">
    <citation type="submission" date="2017-06" db="EMBL/GenBank/DDBJ databases">
        <authorList>
            <person name="Kim H.J."/>
            <person name="Triplett B.A."/>
        </authorList>
    </citation>
    <scope>NUCLEOTIDE SEQUENCE [LARGE SCALE GENOMIC DNA]</scope>
    <source>
        <strain evidence="1">FRACA_ARgP5</strain>
    </source>
</reference>
<dbReference type="AlphaFoldDB" id="A0A2I2KT77"/>
<protein>
    <submittedName>
        <fullName evidence="1">Uncharacterized protein</fullName>
    </submittedName>
</protein>
<evidence type="ECO:0000313" key="1">
    <source>
        <dbReference type="EMBL" id="SNQ48862.1"/>
    </source>
</evidence>
<organism evidence="1 2">
    <name type="scientific">Frankia canadensis</name>
    <dbReference type="NCBI Taxonomy" id="1836972"/>
    <lineage>
        <taxon>Bacteria</taxon>
        <taxon>Bacillati</taxon>
        <taxon>Actinomycetota</taxon>
        <taxon>Actinomycetes</taxon>
        <taxon>Frankiales</taxon>
        <taxon>Frankiaceae</taxon>
        <taxon>Frankia</taxon>
    </lineage>
</organism>
<accession>A0A2I2KT77</accession>
<gene>
    <name evidence="1" type="ORF">FRACA_2850009</name>
</gene>
<name>A0A2I2KT77_9ACTN</name>
<evidence type="ECO:0000313" key="2">
    <source>
        <dbReference type="Proteomes" id="UP000234331"/>
    </source>
</evidence>
<proteinExistence type="predicted"/>
<dbReference type="Proteomes" id="UP000234331">
    <property type="component" value="Unassembled WGS sequence"/>
</dbReference>